<comment type="caution">
    <text evidence="1">The sequence shown here is derived from an EMBL/GenBank/DDBJ whole genome shotgun (WGS) entry which is preliminary data.</text>
</comment>
<gene>
    <name evidence="1" type="ORF">SDC9_206590</name>
</gene>
<evidence type="ECO:0000313" key="1">
    <source>
        <dbReference type="EMBL" id="MPN58874.1"/>
    </source>
</evidence>
<dbReference type="Gene3D" id="3.40.50.2300">
    <property type="match status" value="1"/>
</dbReference>
<protein>
    <recommendedName>
        <fullName evidence="2">Leucine-binding protein domain-containing protein</fullName>
    </recommendedName>
</protein>
<dbReference type="AlphaFoldDB" id="A0A645JEN8"/>
<dbReference type="SUPFAM" id="SSF53822">
    <property type="entry name" value="Periplasmic binding protein-like I"/>
    <property type="match status" value="1"/>
</dbReference>
<name>A0A645JEN8_9ZZZZ</name>
<sequence>MFNDDFAGGYQAGQYLLRQGCRNLVFLSITTGDQVYNERWNGFSAAAVEGGGNARRLMMPWPLPVASHQQLQERYTRLFRSARVKFADADGFGCCNDTCAEIVFKIMRKNASTLPLIGYDGWTDAGLPAQWSTITIDYVAIGRYGVRKLNNSLLPRFLRILPECKIQTV</sequence>
<accession>A0A645JEN8</accession>
<evidence type="ECO:0008006" key="2">
    <source>
        <dbReference type="Google" id="ProtNLM"/>
    </source>
</evidence>
<organism evidence="1">
    <name type="scientific">bioreactor metagenome</name>
    <dbReference type="NCBI Taxonomy" id="1076179"/>
    <lineage>
        <taxon>unclassified sequences</taxon>
        <taxon>metagenomes</taxon>
        <taxon>ecological metagenomes</taxon>
    </lineage>
</organism>
<dbReference type="EMBL" id="VSSQ01132165">
    <property type="protein sequence ID" value="MPN58874.1"/>
    <property type="molecule type" value="Genomic_DNA"/>
</dbReference>
<dbReference type="InterPro" id="IPR028082">
    <property type="entry name" value="Peripla_BP_I"/>
</dbReference>
<proteinExistence type="predicted"/>
<reference evidence="1" key="1">
    <citation type="submission" date="2019-08" db="EMBL/GenBank/DDBJ databases">
        <authorList>
            <person name="Kucharzyk K."/>
            <person name="Murdoch R.W."/>
            <person name="Higgins S."/>
            <person name="Loffler F."/>
        </authorList>
    </citation>
    <scope>NUCLEOTIDE SEQUENCE</scope>
</reference>